<dbReference type="EMBL" id="JABRWO010000006">
    <property type="protein sequence ID" value="MBA2115274.1"/>
    <property type="molecule type" value="Genomic_DNA"/>
</dbReference>
<comment type="caution">
    <text evidence="1">The sequence shown here is derived from an EMBL/GenBank/DDBJ whole genome shotgun (WGS) entry which is preliminary data.</text>
</comment>
<sequence length="54" mass="6037">MLDRLVLLKNTEESPPSFMHCSLIFGYSKRNPLNCKFALMGIGSVIFSIFTTPA</sequence>
<name>A0A7V8V5C9_9BACT</name>
<proteinExistence type="predicted"/>
<keyword evidence="2" id="KW-1185">Reference proteome</keyword>
<gene>
    <name evidence="1" type="ORF">HOV93_24470</name>
</gene>
<dbReference type="Proteomes" id="UP000551616">
    <property type="component" value="Unassembled WGS sequence"/>
</dbReference>
<accession>A0A7V8V5C9</accession>
<evidence type="ECO:0000313" key="2">
    <source>
        <dbReference type="Proteomes" id="UP000551616"/>
    </source>
</evidence>
<organism evidence="1 2">
    <name type="scientific">Bremerella alba</name>
    <dbReference type="NCBI Taxonomy" id="980252"/>
    <lineage>
        <taxon>Bacteria</taxon>
        <taxon>Pseudomonadati</taxon>
        <taxon>Planctomycetota</taxon>
        <taxon>Planctomycetia</taxon>
        <taxon>Pirellulales</taxon>
        <taxon>Pirellulaceae</taxon>
        <taxon>Bremerella</taxon>
    </lineage>
</organism>
<reference evidence="1 2" key="1">
    <citation type="submission" date="2020-05" db="EMBL/GenBank/DDBJ databases">
        <title>Bremerella alba sp. nov., a novel planctomycete isolated from the surface of the macroalga Fucus spiralis.</title>
        <authorList>
            <person name="Godinho O."/>
            <person name="Botelho R."/>
            <person name="Albuquerque L."/>
            <person name="Wiegand S."/>
            <person name="Da Costa M.S."/>
            <person name="Lobo-Da-Cunha A."/>
            <person name="Jogler C."/>
            <person name="Lage O.M."/>
        </authorList>
    </citation>
    <scope>NUCLEOTIDE SEQUENCE [LARGE SCALE GENOMIC DNA]</scope>
    <source>
        <strain evidence="1 2">FF15</strain>
    </source>
</reference>
<protein>
    <submittedName>
        <fullName evidence="1">Uncharacterized protein</fullName>
    </submittedName>
</protein>
<evidence type="ECO:0000313" key="1">
    <source>
        <dbReference type="EMBL" id="MBA2115274.1"/>
    </source>
</evidence>
<dbReference type="AlphaFoldDB" id="A0A7V8V5C9"/>